<dbReference type="PANTHER" id="PTHR30055">
    <property type="entry name" value="HTH-TYPE TRANSCRIPTIONAL REGULATOR RUTR"/>
    <property type="match status" value="1"/>
</dbReference>
<keyword evidence="1" id="KW-0805">Transcription regulation</keyword>
<dbReference type="PROSITE" id="PS50977">
    <property type="entry name" value="HTH_TETR_2"/>
    <property type="match status" value="1"/>
</dbReference>
<reference evidence="6" key="2">
    <citation type="submission" date="2020-09" db="EMBL/GenBank/DDBJ databases">
        <authorList>
            <person name="Sun Q."/>
            <person name="Kim S."/>
        </authorList>
    </citation>
    <scope>NUCLEOTIDE SEQUENCE</scope>
    <source>
        <strain evidence="6">KCTC 22169</strain>
    </source>
</reference>
<evidence type="ECO:0000256" key="1">
    <source>
        <dbReference type="ARBA" id="ARBA00023015"/>
    </source>
</evidence>
<feature type="domain" description="HTH tetR-type" evidence="5">
    <location>
        <begin position="3"/>
        <end position="63"/>
    </location>
</feature>
<feature type="DNA-binding region" description="H-T-H motif" evidence="4">
    <location>
        <begin position="26"/>
        <end position="45"/>
    </location>
</feature>
<organism evidence="6 7">
    <name type="scientific">Saccharospirillum salsuginis</name>
    <dbReference type="NCBI Taxonomy" id="418750"/>
    <lineage>
        <taxon>Bacteria</taxon>
        <taxon>Pseudomonadati</taxon>
        <taxon>Pseudomonadota</taxon>
        <taxon>Gammaproteobacteria</taxon>
        <taxon>Oceanospirillales</taxon>
        <taxon>Saccharospirillaceae</taxon>
        <taxon>Saccharospirillum</taxon>
    </lineage>
</organism>
<dbReference type="Pfam" id="PF00440">
    <property type="entry name" value="TetR_N"/>
    <property type="match status" value="1"/>
</dbReference>
<dbReference type="InterPro" id="IPR050109">
    <property type="entry name" value="HTH-type_TetR-like_transc_reg"/>
</dbReference>
<proteinExistence type="predicted"/>
<name>A0A918NHL5_9GAMM</name>
<keyword evidence="3" id="KW-0804">Transcription</keyword>
<dbReference type="Proteomes" id="UP000626148">
    <property type="component" value="Unassembled WGS sequence"/>
</dbReference>
<evidence type="ECO:0000259" key="5">
    <source>
        <dbReference type="PROSITE" id="PS50977"/>
    </source>
</evidence>
<evidence type="ECO:0000313" key="7">
    <source>
        <dbReference type="Proteomes" id="UP000626148"/>
    </source>
</evidence>
<protein>
    <recommendedName>
        <fullName evidence="5">HTH tetR-type domain-containing protein</fullName>
    </recommendedName>
</protein>
<dbReference type="AlphaFoldDB" id="A0A918NHL5"/>
<dbReference type="InterPro" id="IPR009057">
    <property type="entry name" value="Homeodomain-like_sf"/>
</dbReference>
<sequence>MPRHRPMQLLEAAGRCFQRYGLHQTRMEGIAAEVPCSKVTLYKQFPDKSALAAAWLTDRMSRSRERTAAILGGRQPFAAKVKQLVAQKQTDLAQLGEPFTRDLFSSDCPAGLRRELQRQIELNKQQTAWMIDLGRAEGVIDPAIDDSLVRLLLDHFEQLFTDPAFAETVPQPQRIDTLVSLFLYGVHRHPMREHHS</sequence>
<keyword evidence="7" id="KW-1185">Reference proteome</keyword>
<evidence type="ECO:0000256" key="3">
    <source>
        <dbReference type="ARBA" id="ARBA00023163"/>
    </source>
</evidence>
<keyword evidence="2 4" id="KW-0238">DNA-binding</keyword>
<evidence type="ECO:0000256" key="4">
    <source>
        <dbReference type="PROSITE-ProRule" id="PRU00335"/>
    </source>
</evidence>
<dbReference type="GO" id="GO:0003700">
    <property type="term" value="F:DNA-binding transcription factor activity"/>
    <property type="evidence" value="ECO:0007669"/>
    <property type="project" value="TreeGrafter"/>
</dbReference>
<accession>A0A918NHL5</accession>
<evidence type="ECO:0000313" key="6">
    <source>
        <dbReference type="EMBL" id="GGX68275.1"/>
    </source>
</evidence>
<dbReference type="SUPFAM" id="SSF46689">
    <property type="entry name" value="Homeodomain-like"/>
    <property type="match status" value="1"/>
</dbReference>
<dbReference type="PANTHER" id="PTHR30055:SF234">
    <property type="entry name" value="HTH-TYPE TRANSCRIPTIONAL REGULATOR BETI"/>
    <property type="match status" value="1"/>
</dbReference>
<reference evidence="6" key="1">
    <citation type="journal article" date="2014" name="Int. J. Syst. Evol. Microbiol.">
        <title>Complete genome sequence of Corynebacterium casei LMG S-19264T (=DSM 44701T), isolated from a smear-ripened cheese.</title>
        <authorList>
            <consortium name="US DOE Joint Genome Institute (JGI-PGF)"/>
            <person name="Walter F."/>
            <person name="Albersmeier A."/>
            <person name="Kalinowski J."/>
            <person name="Ruckert C."/>
        </authorList>
    </citation>
    <scope>NUCLEOTIDE SEQUENCE</scope>
    <source>
        <strain evidence="6">KCTC 22169</strain>
    </source>
</reference>
<dbReference type="InterPro" id="IPR001647">
    <property type="entry name" value="HTH_TetR"/>
</dbReference>
<dbReference type="EMBL" id="BMXR01000012">
    <property type="protein sequence ID" value="GGX68275.1"/>
    <property type="molecule type" value="Genomic_DNA"/>
</dbReference>
<dbReference type="GO" id="GO:0000976">
    <property type="term" value="F:transcription cis-regulatory region binding"/>
    <property type="evidence" value="ECO:0007669"/>
    <property type="project" value="TreeGrafter"/>
</dbReference>
<gene>
    <name evidence="6" type="ORF">GCM10007392_39800</name>
</gene>
<comment type="caution">
    <text evidence="6">The sequence shown here is derived from an EMBL/GenBank/DDBJ whole genome shotgun (WGS) entry which is preliminary data.</text>
</comment>
<dbReference type="RefSeq" id="WP_189612034.1">
    <property type="nucleotide sequence ID" value="NZ_BMXR01000012.1"/>
</dbReference>
<dbReference type="Gene3D" id="1.10.357.10">
    <property type="entry name" value="Tetracycline Repressor, domain 2"/>
    <property type="match status" value="1"/>
</dbReference>
<evidence type="ECO:0000256" key="2">
    <source>
        <dbReference type="ARBA" id="ARBA00023125"/>
    </source>
</evidence>